<keyword evidence="4 6" id="KW-0472">Membrane</keyword>
<dbReference type="CDD" id="cd13220">
    <property type="entry name" value="PH-GRAM_GRAMDC"/>
    <property type="match status" value="1"/>
</dbReference>
<dbReference type="GO" id="GO:0140268">
    <property type="term" value="C:endoplasmic reticulum-plasma membrane contact site"/>
    <property type="evidence" value="ECO:0007669"/>
    <property type="project" value="TreeGrafter"/>
</dbReference>
<dbReference type="FunFam" id="2.30.29.30:FF:000008">
    <property type="entry name" value="GRAM domain containing 1B"/>
    <property type="match status" value="1"/>
</dbReference>
<feature type="region of interest" description="Disordered" evidence="5">
    <location>
        <begin position="105"/>
        <end position="137"/>
    </location>
</feature>
<evidence type="ECO:0000256" key="5">
    <source>
        <dbReference type="SAM" id="MobiDB-lite"/>
    </source>
</evidence>
<evidence type="ECO:0000259" key="7">
    <source>
        <dbReference type="PROSITE" id="PS51778"/>
    </source>
</evidence>
<dbReference type="InterPro" id="IPR011993">
    <property type="entry name" value="PH-like_dom_sf"/>
</dbReference>
<evidence type="ECO:0000256" key="1">
    <source>
        <dbReference type="ARBA" id="ARBA00004167"/>
    </source>
</evidence>
<proteinExistence type="predicted"/>
<keyword evidence="2 6" id="KW-0812">Transmembrane</keyword>
<dbReference type="SMART" id="SM00568">
    <property type="entry name" value="GRAM"/>
    <property type="match status" value="1"/>
</dbReference>
<dbReference type="EMBL" id="UFQT01000015">
    <property type="protein sequence ID" value="SSX17749.1"/>
    <property type="molecule type" value="Genomic_DNA"/>
</dbReference>
<feature type="region of interest" description="Disordered" evidence="5">
    <location>
        <begin position="48"/>
        <end position="92"/>
    </location>
</feature>
<dbReference type="Gene3D" id="2.30.29.30">
    <property type="entry name" value="Pleckstrin-homology domain (PH domain)/Phosphotyrosine-binding domain (PTB)"/>
    <property type="match status" value="1"/>
</dbReference>
<evidence type="ECO:0000256" key="4">
    <source>
        <dbReference type="ARBA" id="ARBA00023136"/>
    </source>
</evidence>
<dbReference type="GO" id="GO:0032366">
    <property type="term" value="P:intracellular sterol transport"/>
    <property type="evidence" value="ECO:0007669"/>
    <property type="project" value="TreeGrafter"/>
</dbReference>
<organism evidence="8">
    <name type="scientific">Culicoides sonorensis</name>
    <name type="common">Biting midge</name>
    <dbReference type="NCBI Taxonomy" id="179676"/>
    <lineage>
        <taxon>Eukaryota</taxon>
        <taxon>Metazoa</taxon>
        <taxon>Ecdysozoa</taxon>
        <taxon>Arthropoda</taxon>
        <taxon>Hexapoda</taxon>
        <taxon>Insecta</taxon>
        <taxon>Pterygota</taxon>
        <taxon>Neoptera</taxon>
        <taxon>Endopterygota</taxon>
        <taxon>Diptera</taxon>
        <taxon>Nematocera</taxon>
        <taxon>Chironomoidea</taxon>
        <taxon>Ceratopogonidae</taxon>
        <taxon>Ceratopogoninae</taxon>
        <taxon>Culicoides</taxon>
        <taxon>Monoculicoides</taxon>
    </lineage>
</organism>
<keyword evidence="3 6" id="KW-1133">Transmembrane helix</keyword>
<dbReference type="PANTHER" id="PTHR23319:SF4">
    <property type="entry name" value="GRAM DOMAIN CONTAINING 1B, ISOFORM E"/>
    <property type="match status" value="1"/>
</dbReference>
<name>A0A336LMA2_CULSO</name>
<accession>A0A336LMA2</accession>
<dbReference type="GO" id="GO:0005886">
    <property type="term" value="C:plasma membrane"/>
    <property type="evidence" value="ECO:0007669"/>
    <property type="project" value="TreeGrafter"/>
</dbReference>
<dbReference type="OMA" id="DWIHLLQ"/>
<feature type="transmembrane region" description="Helical" evidence="6">
    <location>
        <begin position="666"/>
        <end position="687"/>
    </location>
</feature>
<evidence type="ECO:0000256" key="3">
    <source>
        <dbReference type="ARBA" id="ARBA00022989"/>
    </source>
</evidence>
<dbReference type="PANTHER" id="PTHR23319">
    <property type="entry name" value="GRAM DOMAIN CONTAINING 1B, ISOFORM E"/>
    <property type="match status" value="1"/>
</dbReference>
<dbReference type="InterPro" id="IPR051482">
    <property type="entry name" value="Cholesterol_transport"/>
</dbReference>
<reference evidence="8" key="1">
    <citation type="submission" date="2018-07" db="EMBL/GenBank/DDBJ databases">
        <authorList>
            <person name="Quirk P.G."/>
            <person name="Krulwich T.A."/>
        </authorList>
    </citation>
    <scope>NUCLEOTIDE SEQUENCE</scope>
</reference>
<evidence type="ECO:0000313" key="8">
    <source>
        <dbReference type="EMBL" id="SSX17749.1"/>
    </source>
</evidence>
<feature type="domain" description="VASt" evidence="7">
    <location>
        <begin position="436"/>
        <end position="604"/>
    </location>
</feature>
<dbReference type="GO" id="GO:0032934">
    <property type="term" value="F:sterol binding"/>
    <property type="evidence" value="ECO:0007669"/>
    <property type="project" value="TreeGrafter"/>
</dbReference>
<dbReference type="AlphaFoldDB" id="A0A336LMA2"/>
<dbReference type="Pfam" id="PF16016">
    <property type="entry name" value="VASt"/>
    <property type="match status" value="1"/>
</dbReference>
<gene>
    <name evidence="8" type="primary">CSON003315</name>
</gene>
<dbReference type="GO" id="GO:0120015">
    <property type="term" value="F:sterol transfer activity"/>
    <property type="evidence" value="ECO:0007669"/>
    <property type="project" value="TreeGrafter"/>
</dbReference>
<evidence type="ECO:0000256" key="6">
    <source>
        <dbReference type="SAM" id="Phobius"/>
    </source>
</evidence>
<feature type="compositionally biased region" description="Low complexity" evidence="5">
    <location>
        <begin position="353"/>
        <end position="369"/>
    </location>
</feature>
<sequence length="776" mass="87416">MTSSTVKRSVDDLLSSSQEVLGNTLNSVNQALQTLQRSPSPVRKILVPQTSNLASSPPKVVVKDPEGETQIVPNSPVLDKTDTKSTTSDDSLKISPILADAGAIKDQKFPKNGEKEKSEGGKGDGVPSKKDKKELTMTEKAKKKSWYSVLYPSYKSRCEDFKKLFKEVPDDDRLIVDYSSAIQKDILVHGRLYVSQNYLCFHANIIVYETKLVLKWKEITSIVKDKTARVIPNAISVFTETEKYFFTSFTARDKTYMMLFRVWQNALMETPMLPQELWQQVHSCYGESLGLTSDDEDYIDPYDGNCLLDTSKHSAESGSGDISVSDIQTNSSKDKTASSSGGGHQSDSLPADNSYNNNDNNSISTSFTTTKTLRKPTSLKLQSAGSKIKMKKCELSPIEQLQTDLSDSSDSDTGTGTGTNIESSIMEQVECDSMHEGRQLVHTILPINVDNLFNLLFSKSKFFTEFHDSRRTTDLIPGEWEMNEEKSMKQRSVKLTVAINQAIGPKCSHVTETQWLRQCSREGSLYAVDIESVNAGIPYADSFSVFLHYCLSRTMDDHTVLSVHAQIKYKKSVWGVVKGFIEKNTWVGLEDFFNSLLKALQSEYCIPPAKVKARRTRRGTLQQNKQSEPLLEHQKKKDSVPVLIKAKSNITKNSIKNGETKPQEKLLSWIVIILLLVLIIVNVFLYYKLRGLEGITTLSTEPIIPSEYLTKIAGWENHSPPESHAEWLKILQQQEIYHSQEMQKWQTLLRTSIDMLKKIEGTLNNLQELIHSKKNR</sequence>
<dbReference type="GO" id="GO:0005789">
    <property type="term" value="C:endoplasmic reticulum membrane"/>
    <property type="evidence" value="ECO:0007669"/>
    <property type="project" value="TreeGrafter"/>
</dbReference>
<feature type="compositionally biased region" description="Polar residues" evidence="5">
    <location>
        <begin position="316"/>
        <end position="331"/>
    </location>
</feature>
<dbReference type="InterPro" id="IPR031968">
    <property type="entry name" value="VASt"/>
</dbReference>
<dbReference type="PROSITE" id="PS51778">
    <property type="entry name" value="VAST"/>
    <property type="match status" value="1"/>
</dbReference>
<dbReference type="Pfam" id="PF02893">
    <property type="entry name" value="GRAM"/>
    <property type="match status" value="1"/>
</dbReference>
<feature type="region of interest" description="Disordered" evidence="5">
    <location>
        <begin position="314"/>
        <end position="369"/>
    </location>
</feature>
<comment type="subcellular location">
    <subcellularLocation>
        <location evidence="1">Membrane</location>
        <topology evidence="1">Single-pass membrane protein</topology>
    </subcellularLocation>
</comment>
<dbReference type="InterPro" id="IPR004182">
    <property type="entry name" value="GRAM"/>
</dbReference>
<evidence type="ECO:0000256" key="2">
    <source>
        <dbReference type="ARBA" id="ARBA00022692"/>
    </source>
</evidence>
<dbReference type="VEuPathDB" id="VectorBase:CSON003315"/>
<protein>
    <submittedName>
        <fullName evidence="8">CSON003315 protein</fullName>
    </submittedName>
</protein>